<dbReference type="InterPro" id="IPR001806">
    <property type="entry name" value="Small_GTPase"/>
</dbReference>
<comment type="similarity">
    <text evidence="1">Belongs to the small GTPase superfamily. Rab family.</text>
</comment>
<dbReference type="Pfam" id="PF00071">
    <property type="entry name" value="Ras"/>
    <property type="match status" value="1"/>
</dbReference>
<keyword evidence="6" id="KW-1185">Reference proteome</keyword>
<keyword evidence="3" id="KW-0342">GTP-binding</keyword>
<dbReference type="SMART" id="SM00174">
    <property type="entry name" value="RHO"/>
    <property type="match status" value="1"/>
</dbReference>
<dbReference type="SMART" id="SM00173">
    <property type="entry name" value="RAS"/>
    <property type="match status" value="1"/>
</dbReference>
<dbReference type="PROSITE" id="PS51419">
    <property type="entry name" value="RAB"/>
    <property type="match status" value="1"/>
</dbReference>
<dbReference type="SUPFAM" id="SSF52540">
    <property type="entry name" value="P-loop containing nucleoside triphosphate hydrolases"/>
    <property type="match status" value="1"/>
</dbReference>
<dbReference type="PANTHER" id="PTHR47980">
    <property type="entry name" value="LD44762P"/>
    <property type="match status" value="1"/>
</dbReference>
<evidence type="ECO:0000256" key="2">
    <source>
        <dbReference type="ARBA" id="ARBA00022741"/>
    </source>
</evidence>
<dbReference type="PROSITE" id="PS51421">
    <property type="entry name" value="RAS"/>
    <property type="match status" value="1"/>
</dbReference>
<evidence type="ECO:0000256" key="5">
    <source>
        <dbReference type="ARBA" id="ARBA00023289"/>
    </source>
</evidence>
<dbReference type="InterPro" id="IPR050305">
    <property type="entry name" value="Small_GTPase_Rab"/>
</dbReference>
<dbReference type="PROSITE" id="PS51420">
    <property type="entry name" value="RHO"/>
    <property type="match status" value="1"/>
</dbReference>
<dbReference type="PRINTS" id="PR00449">
    <property type="entry name" value="RASTRNSFRMNG"/>
</dbReference>
<keyword evidence="2" id="KW-0547">Nucleotide-binding</keyword>
<dbReference type="InterPro" id="IPR027417">
    <property type="entry name" value="P-loop_NTPase"/>
</dbReference>
<organism evidence="6 7">
    <name type="scientific">Setaria digitata</name>
    <dbReference type="NCBI Taxonomy" id="48799"/>
    <lineage>
        <taxon>Eukaryota</taxon>
        <taxon>Metazoa</taxon>
        <taxon>Ecdysozoa</taxon>
        <taxon>Nematoda</taxon>
        <taxon>Chromadorea</taxon>
        <taxon>Rhabditida</taxon>
        <taxon>Spirurina</taxon>
        <taxon>Spiruromorpha</taxon>
        <taxon>Filarioidea</taxon>
        <taxon>Setariidae</taxon>
        <taxon>Setaria</taxon>
    </lineage>
</organism>
<dbReference type="GO" id="GO:0003924">
    <property type="term" value="F:GTPase activity"/>
    <property type="evidence" value="ECO:0007669"/>
    <property type="project" value="InterPro"/>
</dbReference>
<sequence>MIGCKSSRDSESKMSKSDKVTEEKRSCKFTAAEIRKALGPVHECVEDVGEIVVFIYAYQSDTLPVNFVGIQNVAALREVVRKLLIHCTMESDDSFDFLFKIVLIGDMGVGKTCVVQRKCEEGNFQKISRTLGTLQGSSYWASKFHYHSSLVRFKNGTFIERQGTTIGVDFSMKTLIIEGKRVKLQIWDTGGQERFRTITQSYYRSANGILLCYDLTCRQSFESLHRWLDDVSKFAAPNVCKVLVATKADLENERFVERDEGRQLANRHGMCMFIETSSKSNLNVDNAFLELAHQLKRQYEAGVHLDSQLDAFKISQGTTAISSKWACCHYL</sequence>
<dbReference type="Gene3D" id="3.40.50.300">
    <property type="entry name" value="P-loop containing nucleotide triphosphate hydrolases"/>
    <property type="match status" value="1"/>
</dbReference>
<dbReference type="GO" id="GO:0005525">
    <property type="term" value="F:GTP binding"/>
    <property type="evidence" value="ECO:0007669"/>
    <property type="project" value="UniProtKB-KW"/>
</dbReference>
<keyword evidence="5" id="KW-0636">Prenylation</keyword>
<evidence type="ECO:0000313" key="7">
    <source>
        <dbReference type="WBParaSite" id="sdigi.contig33.g2368.t1"/>
    </source>
</evidence>
<dbReference type="AlphaFoldDB" id="A0A915PQV1"/>
<protein>
    <submittedName>
        <fullName evidence="7">Ras family protein</fullName>
    </submittedName>
</protein>
<keyword evidence="4" id="KW-0449">Lipoprotein</keyword>
<dbReference type="InterPro" id="IPR005225">
    <property type="entry name" value="Small_GTP-bd"/>
</dbReference>
<evidence type="ECO:0000256" key="3">
    <source>
        <dbReference type="ARBA" id="ARBA00023134"/>
    </source>
</evidence>
<dbReference type="SMART" id="SM00175">
    <property type="entry name" value="RAB"/>
    <property type="match status" value="1"/>
</dbReference>
<dbReference type="NCBIfam" id="TIGR00231">
    <property type="entry name" value="small_GTP"/>
    <property type="match status" value="1"/>
</dbReference>
<name>A0A915PQV1_9BILA</name>
<evidence type="ECO:0000313" key="6">
    <source>
        <dbReference type="Proteomes" id="UP000887581"/>
    </source>
</evidence>
<proteinExistence type="inferred from homology"/>
<dbReference type="FunFam" id="3.40.50.300:FF:001129">
    <property type="entry name" value="ras-related protein Rab-44 isoform X2"/>
    <property type="match status" value="1"/>
</dbReference>
<evidence type="ECO:0000256" key="4">
    <source>
        <dbReference type="ARBA" id="ARBA00023288"/>
    </source>
</evidence>
<accession>A0A915PQV1</accession>
<dbReference type="WBParaSite" id="sdigi.contig33.g2368.t1">
    <property type="protein sequence ID" value="sdigi.contig33.g2368.t1"/>
    <property type="gene ID" value="sdigi.contig33.g2368"/>
</dbReference>
<reference evidence="7" key="1">
    <citation type="submission" date="2022-11" db="UniProtKB">
        <authorList>
            <consortium name="WormBaseParasite"/>
        </authorList>
    </citation>
    <scope>IDENTIFICATION</scope>
</reference>
<dbReference type="Proteomes" id="UP000887581">
    <property type="component" value="Unplaced"/>
</dbReference>
<evidence type="ECO:0000256" key="1">
    <source>
        <dbReference type="ARBA" id="ARBA00006270"/>
    </source>
</evidence>